<dbReference type="SUPFAM" id="SSF53335">
    <property type="entry name" value="S-adenosyl-L-methionine-dependent methyltransferases"/>
    <property type="match status" value="1"/>
</dbReference>
<dbReference type="InterPro" id="IPR041698">
    <property type="entry name" value="Methyltransf_25"/>
</dbReference>
<dbReference type="RefSeq" id="WP_189077299.1">
    <property type="nucleotide sequence ID" value="NZ_BMMX01000001.1"/>
</dbReference>
<feature type="domain" description="Methyltransferase" evidence="3">
    <location>
        <begin position="300"/>
        <end position="389"/>
    </location>
</feature>
<dbReference type="PANTHER" id="PTHR43591:SF24">
    <property type="entry name" value="2-METHOXY-6-POLYPRENYL-1,4-BENZOQUINOL METHYLASE, MITOCHONDRIAL"/>
    <property type="match status" value="1"/>
</dbReference>
<dbReference type="AlphaFoldDB" id="A0A8J3FKL9"/>
<accession>A0A8J3FKL9</accession>
<dbReference type="PANTHER" id="PTHR43591">
    <property type="entry name" value="METHYLTRANSFERASE"/>
    <property type="match status" value="1"/>
</dbReference>
<feature type="transmembrane region" description="Helical" evidence="2">
    <location>
        <begin position="137"/>
        <end position="155"/>
    </location>
</feature>
<keyword evidence="2" id="KW-0812">Transmembrane</keyword>
<feature type="transmembrane region" description="Helical" evidence="2">
    <location>
        <begin position="167"/>
        <end position="188"/>
    </location>
</feature>
<reference evidence="4" key="2">
    <citation type="submission" date="2020-09" db="EMBL/GenBank/DDBJ databases">
        <authorList>
            <person name="Sun Q."/>
            <person name="Zhou Y."/>
        </authorList>
    </citation>
    <scope>NUCLEOTIDE SEQUENCE</scope>
    <source>
        <strain evidence="4">CGMCC 4.7299</strain>
    </source>
</reference>
<feature type="region of interest" description="Disordered" evidence="1">
    <location>
        <begin position="200"/>
        <end position="247"/>
    </location>
</feature>
<evidence type="ECO:0000313" key="5">
    <source>
        <dbReference type="Proteomes" id="UP000656042"/>
    </source>
</evidence>
<dbReference type="Pfam" id="PF13649">
    <property type="entry name" value="Methyltransf_25"/>
    <property type="match status" value="1"/>
</dbReference>
<evidence type="ECO:0000256" key="1">
    <source>
        <dbReference type="SAM" id="MobiDB-lite"/>
    </source>
</evidence>
<keyword evidence="5" id="KW-1185">Reference proteome</keyword>
<keyword evidence="2" id="KW-1133">Transmembrane helix</keyword>
<keyword evidence="2" id="KW-0472">Membrane</keyword>
<evidence type="ECO:0000313" key="4">
    <source>
        <dbReference type="EMBL" id="GGK73675.1"/>
    </source>
</evidence>
<gene>
    <name evidence="4" type="ORF">GCM10012284_04460</name>
</gene>
<dbReference type="Proteomes" id="UP000656042">
    <property type="component" value="Unassembled WGS sequence"/>
</dbReference>
<dbReference type="CDD" id="cd02440">
    <property type="entry name" value="AdoMet_MTases"/>
    <property type="match status" value="1"/>
</dbReference>
<feature type="transmembrane region" description="Helical" evidence="2">
    <location>
        <begin position="20"/>
        <end position="37"/>
    </location>
</feature>
<protein>
    <recommendedName>
        <fullName evidence="3">Methyltransferase domain-containing protein</fullName>
    </recommendedName>
</protein>
<evidence type="ECO:0000259" key="3">
    <source>
        <dbReference type="Pfam" id="PF13649"/>
    </source>
</evidence>
<reference evidence="4" key="1">
    <citation type="journal article" date="2014" name="Int. J. Syst. Evol. Microbiol.">
        <title>Complete genome sequence of Corynebacterium casei LMG S-19264T (=DSM 44701T), isolated from a smear-ripened cheese.</title>
        <authorList>
            <consortium name="US DOE Joint Genome Institute (JGI-PGF)"/>
            <person name="Walter F."/>
            <person name="Albersmeier A."/>
            <person name="Kalinowski J."/>
            <person name="Ruckert C."/>
        </authorList>
    </citation>
    <scope>NUCLEOTIDE SEQUENCE</scope>
    <source>
        <strain evidence="4">CGMCC 4.7299</strain>
    </source>
</reference>
<dbReference type="Gene3D" id="3.40.50.150">
    <property type="entry name" value="Vaccinia Virus protein VP39"/>
    <property type="match status" value="1"/>
</dbReference>
<comment type="caution">
    <text evidence="4">The sequence shown here is derived from an EMBL/GenBank/DDBJ whole genome shotgun (WGS) entry which is preliminary data.</text>
</comment>
<dbReference type="InterPro" id="IPR029063">
    <property type="entry name" value="SAM-dependent_MTases_sf"/>
</dbReference>
<organism evidence="4 5">
    <name type="scientific">Mangrovihabitans endophyticus</name>
    <dbReference type="NCBI Taxonomy" id="1751298"/>
    <lineage>
        <taxon>Bacteria</taxon>
        <taxon>Bacillati</taxon>
        <taxon>Actinomycetota</taxon>
        <taxon>Actinomycetes</taxon>
        <taxon>Micromonosporales</taxon>
        <taxon>Micromonosporaceae</taxon>
        <taxon>Mangrovihabitans</taxon>
    </lineage>
</organism>
<name>A0A8J3FKL9_9ACTN</name>
<dbReference type="EMBL" id="BMMX01000001">
    <property type="protein sequence ID" value="GGK73675.1"/>
    <property type="molecule type" value="Genomic_DNA"/>
</dbReference>
<dbReference type="GO" id="GO:0008168">
    <property type="term" value="F:methyltransferase activity"/>
    <property type="evidence" value="ECO:0007669"/>
    <property type="project" value="TreeGrafter"/>
</dbReference>
<feature type="transmembrane region" description="Helical" evidence="2">
    <location>
        <begin position="43"/>
        <end position="63"/>
    </location>
</feature>
<feature type="transmembrane region" description="Helical" evidence="2">
    <location>
        <begin position="75"/>
        <end position="98"/>
    </location>
</feature>
<sequence>MAEDDAAGPVGTSGGGRSRYVISFTDLVYAGLLGYGLQKLDMVIGRHWAEAALTGTALLYLIYDWYGEHSLEVNVSLGAAAIRLDFIALFIYFGLIYFSSGSSQYFAIFMALRAARGIVINVILIRRSSSHAARLHSYNVSSGLMTVLFVAMYAVDTVVGFSPVVRLAASFALWLFAYAAALASERIFAGRIARRIADSVPESAGDPRPTPAGDAIHNIRGGPARNDRTPVMRRASSTEGIQEGGSSMDDKVVETAKFYDASSQVFVRDFYGSEADPAIAFDVSEVWRHMRENLQPNSSILEIGCGTGHWLALMARHLGIRPVGLDISQNMLRIARHAGNTELVTAEASGLPFQEGAFDGVISPFNALDHTVRYARAFGEIRRVLKPDGLALLMLDNRQRPISRYWHVKSPRIVSRKSDPRQTETWVHAVDGEDVEVYSHLYTCAEVRNLLRGFEIKILGLGLITPLIPRSLRLRQPRIVESMLKVIGPLERVLAPRLPRFSSQLLVIARKR</sequence>
<evidence type="ECO:0000256" key="2">
    <source>
        <dbReference type="SAM" id="Phobius"/>
    </source>
</evidence>
<proteinExistence type="predicted"/>